<comment type="caution">
    <text evidence="2">The sequence shown here is derived from an EMBL/GenBank/DDBJ whole genome shotgun (WGS) entry which is preliminary data.</text>
</comment>
<proteinExistence type="predicted"/>
<protein>
    <submittedName>
        <fullName evidence="2">DUF4296 domain-containing protein</fullName>
    </submittedName>
</protein>
<dbReference type="PROSITE" id="PS51257">
    <property type="entry name" value="PROKAR_LIPOPROTEIN"/>
    <property type="match status" value="1"/>
</dbReference>
<name>A0ABU7XSJ8_9FLAO</name>
<accession>A0ABU7XSJ8</accession>
<dbReference type="InterPro" id="IPR025381">
    <property type="entry name" value="DUF4296"/>
</dbReference>
<organism evidence="2 3">
    <name type="scientific">Flavivirga spongiicola</name>
    <dbReference type="NCBI Taxonomy" id="421621"/>
    <lineage>
        <taxon>Bacteria</taxon>
        <taxon>Pseudomonadati</taxon>
        <taxon>Bacteroidota</taxon>
        <taxon>Flavobacteriia</taxon>
        <taxon>Flavobacteriales</taxon>
        <taxon>Flavobacteriaceae</taxon>
        <taxon>Flavivirga</taxon>
    </lineage>
</organism>
<reference evidence="2 3" key="1">
    <citation type="submission" date="2022-09" db="EMBL/GenBank/DDBJ databases">
        <title>Genome sequencing of Flavivirga sp. MEBiC05379.</title>
        <authorList>
            <person name="Oh H.-M."/>
            <person name="Kwon K.K."/>
            <person name="Park M.J."/>
            <person name="Yang S.-H."/>
        </authorList>
    </citation>
    <scope>NUCLEOTIDE SEQUENCE [LARGE SCALE GENOMIC DNA]</scope>
    <source>
        <strain evidence="2 3">MEBiC05379</strain>
    </source>
</reference>
<dbReference type="Pfam" id="PF14129">
    <property type="entry name" value="DUF4296"/>
    <property type="match status" value="1"/>
</dbReference>
<evidence type="ECO:0000313" key="2">
    <source>
        <dbReference type="EMBL" id="MEF3833381.1"/>
    </source>
</evidence>
<keyword evidence="3" id="KW-1185">Reference proteome</keyword>
<sequence length="184" mass="21492">MILKRLTIYLSIILLASACYNLDKPKKPDNLISKEKMVDILIDAKIIASANSVNRKIMEDHGVKLNTYVYTKHNIDSLQFALSNEYYAFHIKDYEAIYIKVKDSLELLKVKFEEEEEKERIEEEKRITDSLKLLFTEKDSLSLIKIKDSLKVLTVKDSITEMLIEERLEEIRGLIEPISDKDHQ</sequence>
<dbReference type="EMBL" id="JAODOP010000004">
    <property type="protein sequence ID" value="MEF3833381.1"/>
    <property type="molecule type" value="Genomic_DNA"/>
</dbReference>
<evidence type="ECO:0000313" key="3">
    <source>
        <dbReference type="Proteomes" id="UP001337305"/>
    </source>
</evidence>
<feature type="domain" description="DUF4296" evidence="1">
    <location>
        <begin position="28"/>
        <end position="106"/>
    </location>
</feature>
<evidence type="ECO:0000259" key="1">
    <source>
        <dbReference type="Pfam" id="PF14129"/>
    </source>
</evidence>
<gene>
    <name evidence="2" type="ORF">N1F79_09585</name>
</gene>
<dbReference type="Proteomes" id="UP001337305">
    <property type="component" value="Unassembled WGS sequence"/>
</dbReference>
<dbReference type="RefSeq" id="WP_303305729.1">
    <property type="nucleotide sequence ID" value="NZ_JAODOP010000004.1"/>
</dbReference>